<dbReference type="EMBL" id="RDSM01000001">
    <property type="protein sequence ID" value="RXH58847.1"/>
    <property type="molecule type" value="Genomic_DNA"/>
</dbReference>
<evidence type="ECO:0000256" key="1">
    <source>
        <dbReference type="SAM" id="MobiDB-lite"/>
    </source>
</evidence>
<reference evidence="2 3" key="1">
    <citation type="submission" date="2018-11" db="EMBL/GenBank/DDBJ databases">
        <authorList>
            <person name="Mardanov A.V."/>
            <person name="Ravin N.V."/>
            <person name="Dedysh S.N."/>
        </authorList>
    </citation>
    <scope>NUCLEOTIDE SEQUENCE [LARGE SCALE GENOMIC DNA]</scope>
    <source>
        <strain evidence="2 3">AF10</strain>
    </source>
</reference>
<comment type="caution">
    <text evidence="2">The sequence shown here is derived from an EMBL/GenBank/DDBJ whole genome shotgun (WGS) entry which is preliminary data.</text>
</comment>
<organism evidence="2 3">
    <name type="scientific">Granulicella sibirica</name>
    <dbReference type="NCBI Taxonomy" id="2479048"/>
    <lineage>
        <taxon>Bacteria</taxon>
        <taxon>Pseudomonadati</taxon>
        <taxon>Acidobacteriota</taxon>
        <taxon>Terriglobia</taxon>
        <taxon>Terriglobales</taxon>
        <taxon>Acidobacteriaceae</taxon>
        <taxon>Granulicella</taxon>
    </lineage>
</organism>
<proteinExistence type="predicted"/>
<evidence type="ECO:0000313" key="3">
    <source>
        <dbReference type="Proteomes" id="UP000289437"/>
    </source>
</evidence>
<feature type="region of interest" description="Disordered" evidence="1">
    <location>
        <begin position="1"/>
        <end position="60"/>
    </location>
</feature>
<gene>
    <name evidence="2" type="ORF">GRAN_2157</name>
</gene>
<name>A0A4Q0T604_9BACT</name>
<dbReference type="AlphaFoldDB" id="A0A4Q0T604"/>
<dbReference type="RefSeq" id="WP_128912768.1">
    <property type="nucleotide sequence ID" value="NZ_RDSM01000001.1"/>
</dbReference>
<keyword evidence="3" id="KW-1185">Reference proteome</keyword>
<evidence type="ECO:0000313" key="2">
    <source>
        <dbReference type="EMBL" id="RXH58847.1"/>
    </source>
</evidence>
<protein>
    <submittedName>
        <fullName evidence="2">Uncharacterized protein</fullName>
    </submittedName>
</protein>
<dbReference type="Proteomes" id="UP000289437">
    <property type="component" value="Unassembled WGS sequence"/>
</dbReference>
<dbReference type="OrthoDB" id="123041at2"/>
<accession>A0A4Q0T604</accession>
<sequence>MSKPKKRVFSTVKAVKANARERIGSPPPERVIPDPKQKAAAKPKHKETLADLLNPDPDRA</sequence>
<reference evidence="3" key="2">
    <citation type="submission" date="2019-02" db="EMBL/GenBank/DDBJ databases">
        <title>Granulicella sibirica sp. nov., a psychrotolerant acidobacterium isolated from an organic soil layer in forested tundra, West Siberia.</title>
        <authorList>
            <person name="Oshkin I.Y."/>
            <person name="Kulichevskaya I.S."/>
            <person name="Rijpstra W.I.C."/>
            <person name="Sinninghe Damste J.S."/>
            <person name="Rakitin A.L."/>
            <person name="Ravin N.V."/>
            <person name="Dedysh S.N."/>
        </authorList>
    </citation>
    <scope>NUCLEOTIDE SEQUENCE [LARGE SCALE GENOMIC DNA]</scope>
    <source>
        <strain evidence="3">AF10</strain>
    </source>
</reference>